<name>A0A0D3IXK2_EMIH1</name>
<evidence type="ECO:0000313" key="4">
    <source>
        <dbReference type="Proteomes" id="UP000013827"/>
    </source>
</evidence>
<dbReference type="KEGG" id="ehx:EMIHUDRAFT_436626"/>
<feature type="compositionally biased region" description="Basic residues" evidence="1">
    <location>
        <begin position="148"/>
        <end position="165"/>
    </location>
</feature>
<evidence type="ECO:0000256" key="1">
    <source>
        <dbReference type="SAM" id="MobiDB-lite"/>
    </source>
</evidence>
<reference evidence="3" key="2">
    <citation type="submission" date="2024-10" db="UniProtKB">
        <authorList>
            <consortium name="EnsemblProtists"/>
        </authorList>
    </citation>
    <scope>IDENTIFICATION</scope>
</reference>
<feature type="chain" id="PRO_5044241870" description="TLC domain-containing protein" evidence="2">
    <location>
        <begin position="25"/>
        <end position="239"/>
    </location>
</feature>
<protein>
    <recommendedName>
        <fullName evidence="5">TLC domain-containing protein</fullName>
    </recommendedName>
</protein>
<feature type="region of interest" description="Disordered" evidence="1">
    <location>
        <begin position="55"/>
        <end position="172"/>
    </location>
</feature>
<sequence>MYSRFALLTALYTLCEILIHSLFGGEHGDYYWLYHLLHTTMELVAALSIGCRCSRSPRSSPSRCCPPSPPSRSSRRRSEGRTSSPGGRTCSWADPPTTRAGGGGGREAPPRPPSSSSTRETRSRETRSRETGSSRRCRATRPLSRPQRAFRRTSRSRRSRSRRPRGGSGACAHDSAICCRHSGRRHRRRRRLTHALRLPATRGEAAPLESMSSSLQPGEATLMWSASLRPRRKWYDSTT</sequence>
<reference evidence="4" key="1">
    <citation type="journal article" date="2013" name="Nature">
        <title>Pan genome of the phytoplankton Emiliania underpins its global distribution.</title>
        <authorList>
            <person name="Read B.A."/>
            <person name="Kegel J."/>
            <person name="Klute M.J."/>
            <person name="Kuo A."/>
            <person name="Lefebvre S.C."/>
            <person name="Maumus F."/>
            <person name="Mayer C."/>
            <person name="Miller J."/>
            <person name="Monier A."/>
            <person name="Salamov A."/>
            <person name="Young J."/>
            <person name="Aguilar M."/>
            <person name="Claverie J.M."/>
            <person name="Frickenhaus S."/>
            <person name="Gonzalez K."/>
            <person name="Herman E.K."/>
            <person name="Lin Y.C."/>
            <person name="Napier J."/>
            <person name="Ogata H."/>
            <person name="Sarno A.F."/>
            <person name="Shmutz J."/>
            <person name="Schroeder D."/>
            <person name="de Vargas C."/>
            <person name="Verret F."/>
            <person name="von Dassow P."/>
            <person name="Valentin K."/>
            <person name="Van de Peer Y."/>
            <person name="Wheeler G."/>
            <person name="Dacks J.B."/>
            <person name="Delwiche C.F."/>
            <person name="Dyhrman S.T."/>
            <person name="Glockner G."/>
            <person name="John U."/>
            <person name="Richards T."/>
            <person name="Worden A.Z."/>
            <person name="Zhang X."/>
            <person name="Grigoriev I.V."/>
            <person name="Allen A.E."/>
            <person name="Bidle K."/>
            <person name="Borodovsky M."/>
            <person name="Bowler C."/>
            <person name="Brownlee C."/>
            <person name="Cock J.M."/>
            <person name="Elias M."/>
            <person name="Gladyshev V.N."/>
            <person name="Groth M."/>
            <person name="Guda C."/>
            <person name="Hadaegh A."/>
            <person name="Iglesias-Rodriguez M.D."/>
            <person name="Jenkins J."/>
            <person name="Jones B.M."/>
            <person name="Lawson T."/>
            <person name="Leese F."/>
            <person name="Lindquist E."/>
            <person name="Lobanov A."/>
            <person name="Lomsadze A."/>
            <person name="Malik S.B."/>
            <person name="Marsh M.E."/>
            <person name="Mackinder L."/>
            <person name="Mock T."/>
            <person name="Mueller-Roeber B."/>
            <person name="Pagarete A."/>
            <person name="Parker M."/>
            <person name="Probert I."/>
            <person name="Quesneville H."/>
            <person name="Raines C."/>
            <person name="Rensing S.A."/>
            <person name="Riano-Pachon D.M."/>
            <person name="Richier S."/>
            <person name="Rokitta S."/>
            <person name="Shiraiwa Y."/>
            <person name="Soanes D.M."/>
            <person name="van der Giezen M."/>
            <person name="Wahlund T.M."/>
            <person name="Williams B."/>
            <person name="Wilson W."/>
            <person name="Wolfe G."/>
            <person name="Wurch L.L."/>
        </authorList>
    </citation>
    <scope>NUCLEOTIDE SEQUENCE</scope>
</reference>
<dbReference type="GeneID" id="17262092"/>
<keyword evidence="4" id="KW-1185">Reference proteome</keyword>
<dbReference type="Proteomes" id="UP000013827">
    <property type="component" value="Unassembled WGS sequence"/>
</dbReference>
<dbReference type="HOGENOM" id="CLU_1162953_0_0_1"/>
<keyword evidence="2" id="KW-0732">Signal</keyword>
<organism evidence="3 4">
    <name type="scientific">Emiliania huxleyi (strain CCMP1516)</name>
    <dbReference type="NCBI Taxonomy" id="280463"/>
    <lineage>
        <taxon>Eukaryota</taxon>
        <taxon>Haptista</taxon>
        <taxon>Haptophyta</taxon>
        <taxon>Prymnesiophyceae</taxon>
        <taxon>Isochrysidales</taxon>
        <taxon>Noelaerhabdaceae</taxon>
        <taxon>Emiliania</taxon>
    </lineage>
</organism>
<feature type="signal peptide" evidence="2">
    <location>
        <begin position="1"/>
        <end position="24"/>
    </location>
</feature>
<evidence type="ECO:0008006" key="5">
    <source>
        <dbReference type="Google" id="ProtNLM"/>
    </source>
</evidence>
<feature type="compositionally biased region" description="Basic and acidic residues" evidence="1">
    <location>
        <begin position="119"/>
        <end position="133"/>
    </location>
</feature>
<accession>A0A0D3IXK2</accession>
<dbReference type="PaxDb" id="2903-EOD15987"/>
<proteinExistence type="predicted"/>
<dbReference type="RefSeq" id="XP_005768416.1">
    <property type="nucleotide sequence ID" value="XM_005768359.1"/>
</dbReference>
<evidence type="ECO:0000256" key="2">
    <source>
        <dbReference type="SAM" id="SignalP"/>
    </source>
</evidence>
<dbReference type="AlphaFoldDB" id="A0A0D3IXK2"/>
<dbReference type="EnsemblProtists" id="EOD15987">
    <property type="protein sequence ID" value="EOD15987"/>
    <property type="gene ID" value="EMIHUDRAFT_436626"/>
</dbReference>
<evidence type="ECO:0000313" key="3">
    <source>
        <dbReference type="EnsemblProtists" id="EOD15987"/>
    </source>
</evidence>